<dbReference type="Proteomes" id="UP000247702">
    <property type="component" value="Unassembled WGS sequence"/>
</dbReference>
<proteinExistence type="predicted"/>
<name>A0A2Z6RS71_9GLOM</name>
<feature type="compositionally biased region" description="Polar residues" evidence="1">
    <location>
        <begin position="124"/>
        <end position="133"/>
    </location>
</feature>
<dbReference type="AlphaFoldDB" id="A0A2Z6RS71"/>
<evidence type="ECO:0000313" key="3">
    <source>
        <dbReference type="Proteomes" id="UP000247702"/>
    </source>
</evidence>
<comment type="caution">
    <text evidence="2">The sequence shown here is derived from an EMBL/GenBank/DDBJ whole genome shotgun (WGS) entry which is preliminary data.</text>
</comment>
<sequence length="191" mass="21655">MDSLHLKETKKEMFGITVATARTAELFDNFSEYRMDLSLLQYKPKTSIQQIVTPPKWKWTWMHRTNQMMLRACNLLQENSLIPSSIVSSNSTLASHTDHTIKPKKPGSIIPLIRQASKDDKDSTGSTNRSKINDSFTGSNNLIITGYQPGHKESKLLLDLIVYDIPAKWSNYELLSNLNNWGKVISASTRV</sequence>
<evidence type="ECO:0000313" key="2">
    <source>
        <dbReference type="EMBL" id="GBC05544.1"/>
    </source>
</evidence>
<gene>
    <name evidence="2" type="ORF">RclHR1_06280017</name>
</gene>
<organism evidence="2 3">
    <name type="scientific">Rhizophagus clarus</name>
    <dbReference type="NCBI Taxonomy" id="94130"/>
    <lineage>
        <taxon>Eukaryota</taxon>
        <taxon>Fungi</taxon>
        <taxon>Fungi incertae sedis</taxon>
        <taxon>Mucoromycota</taxon>
        <taxon>Glomeromycotina</taxon>
        <taxon>Glomeromycetes</taxon>
        <taxon>Glomerales</taxon>
        <taxon>Glomeraceae</taxon>
        <taxon>Rhizophagus</taxon>
    </lineage>
</organism>
<evidence type="ECO:0000256" key="1">
    <source>
        <dbReference type="SAM" id="MobiDB-lite"/>
    </source>
</evidence>
<feature type="region of interest" description="Disordered" evidence="1">
    <location>
        <begin position="114"/>
        <end position="133"/>
    </location>
</feature>
<accession>A0A2Z6RS71</accession>
<reference evidence="2 3" key="1">
    <citation type="submission" date="2017-11" db="EMBL/GenBank/DDBJ databases">
        <title>The genome of Rhizophagus clarus HR1 reveals common genetic basis of auxotrophy among arbuscular mycorrhizal fungi.</title>
        <authorList>
            <person name="Kobayashi Y."/>
        </authorList>
    </citation>
    <scope>NUCLEOTIDE SEQUENCE [LARGE SCALE GENOMIC DNA]</scope>
    <source>
        <strain evidence="2 3">HR1</strain>
    </source>
</reference>
<dbReference type="EMBL" id="BEXD01004013">
    <property type="protein sequence ID" value="GBC05544.1"/>
    <property type="molecule type" value="Genomic_DNA"/>
</dbReference>
<keyword evidence="3" id="KW-1185">Reference proteome</keyword>
<protein>
    <submittedName>
        <fullName evidence="2">Uncharacterized protein</fullName>
    </submittedName>
</protein>